<sequence>MSSVTHLFIKHHPQPMDQSEAQLLKSTGCDNMVAFCHREQFAYPGELDAAKAKLEWLRQKHQAWWADCCEELNSESEEEEKAFLNYKRAKDQKDLQVIAAMTDRVWHDAAEAVAASDVAYLEDPTDPDMVREWQQGKLRALQVYEHFEQLAADVSANLTEETEAAAGPEGFELIEKTGL</sequence>
<reference evidence="1" key="1">
    <citation type="journal article" date="2020" name="Stud. Mycol.">
        <title>101 Dothideomycetes genomes: a test case for predicting lifestyles and emergence of pathogens.</title>
        <authorList>
            <person name="Haridas S."/>
            <person name="Albert R."/>
            <person name="Binder M."/>
            <person name="Bloem J."/>
            <person name="Labutti K."/>
            <person name="Salamov A."/>
            <person name="Andreopoulos B."/>
            <person name="Baker S."/>
            <person name="Barry K."/>
            <person name="Bills G."/>
            <person name="Bluhm B."/>
            <person name="Cannon C."/>
            <person name="Castanera R."/>
            <person name="Culley D."/>
            <person name="Daum C."/>
            <person name="Ezra D."/>
            <person name="Gonzalez J."/>
            <person name="Henrissat B."/>
            <person name="Kuo A."/>
            <person name="Liang C."/>
            <person name="Lipzen A."/>
            <person name="Lutzoni F."/>
            <person name="Magnuson J."/>
            <person name="Mondo S."/>
            <person name="Nolan M."/>
            <person name="Ohm R."/>
            <person name="Pangilinan J."/>
            <person name="Park H.-J."/>
            <person name="Ramirez L."/>
            <person name="Alfaro M."/>
            <person name="Sun H."/>
            <person name="Tritt A."/>
            <person name="Yoshinaga Y."/>
            <person name="Zwiers L.-H."/>
            <person name="Turgeon B."/>
            <person name="Goodwin S."/>
            <person name="Spatafora J."/>
            <person name="Crous P."/>
            <person name="Grigoriev I."/>
        </authorList>
    </citation>
    <scope>NUCLEOTIDE SEQUENCE</scope>
    <source>
        <strain evidence="1">CBS 115976</strain>
    </source>
</reference>
<protein>
    <submittedName>
        <fullName evidence="1">Uncharacterized protein</fullName>
    </submittedName>
</protein>
<dbReference type="AlphaFoldDB" id="A0A6A6UPD2"/>
<evidence type="ECO:0000313" key="1">
    <source>
        <dbReference type="EMBL" id="KAF2673287.1"/>
    </source>
</evidence>
<name>A0A6A6UPD2_9PEZI</name>
<keyword evidence="2" id="KW-1185">Reference proteome</keyword>
<accession>A0A6A6UPD2</accession>
<evidence type="ECO:0000313" key="2">
    <source>
        <dbReference type="Proteomes" id="UP000799302"/>
    </source>
</evidence>
<dbReference type="Proteomes" id="UP000799302">
    <property type="component" value="Unassembled WGS sequence"/>
</dbReference>
<gene>
    <name evidence="1" type="ORF">BT63DRAFT_152529</name>
</gene>
<proteinExistence type="predicted"/>
<organism evidence="1 2">
    <name type="scientific">Microthyrium microscopicum</name>
    <dbReference type="NCBI Taxonomy" id="703497"/>
    <lineage>
        <taxon>Eukaryota</taxon>
        <taxon>Fungi</taxon>
        <taxon>Dikarya</taxon>
        <taxon>Ascomycota</taxon>
        <taxon>Pezizomycotina</taxon>
        <taxon>Dothideomycetes</taxon>
        <taxon>Dothideomycetes incertae sedis</taxon>
        <taxon>Microthyriales</taxon>
        <taxon>Microthyriaceae</taxon>
        <taxon>Microthyrium</taxon>
    </lineage>
</organism>
<dbReference type="EMBL" id="MU004231">
    <property type="protein sequence ID" value="KAF2673287.1"/>
    <property type="molecule type" value="Genomic_DNA"/>
</dbReference>